<sequence>MQLDEAQQDTVAQAGGGPYRLRYGIRGNNEWGLRVPRCLSCGQWPEEMDDTLLTWADEPSDTRPGAVEGAPAIA</sequence>
<gene>
    <name evidence="1" type="ORF">N6Q81_03300</name>
</gene>
<dbReference type="RefSeq" id="WP_127433107.1">
    <property type="nucleotide sequence ID" value="NZ_CP104697.1"/>
</dbReference>
<reference evidence="1" key="1">
    <citation type="submission" date="2022-09" db="EMBL/GenBank/DDBJ databases">
        <title>Streptomyces vinaceusdrappus strain AC-40.</title>
        <authorList>
            <person name="Sedeek A.M."/>
            <person name="Salah I."/>
            <person name="Kamel H.L."/>
            <person name="Soltan M.A."/>
            <person name="Elsayed T.R."/>
        </authorList>
    </citation>
    <scope>NUCLEOTIDE SEQUENCE</scope>
    <source>
        <strain evidence="1">AC-40</strain>
    </source>
</reference>
<dbReference type="EMBL" id="CP104697">
    <property type="protein sequence ID" value="UXI77146.1"/>
    <property type="molecule type" value="Genomic_DNA"/>
</dbReference>
<accession>A0ABY6BPG5</accession>
<organism evidence="1 2">
    <name type="scientific">Streptomyces vinaceusdrappus</name>
    <dbReference type="NCBI Taxonomy" id="67376"/>
    <lineage>
        <taxon>Bacteria</taxon>
        <taxon>Bacillati</taxon>
        <taxon>Actinomycetota</taxon>
        <taxon>Actinomycetes</taxon>
        <taxon>Kitasatosporales</taxon>
        <taxon>Streptomycetaceae</taxon>
        <taxon>Streptomyces</taxon>
        <taxon>Streptomyces rochei group</taxon>
    </lineage>
</organism>
<dbReference type="Proteomes" id="UP001064390">
    <property type="component" value="Chromosome"/>
</dbReference>
<evidence type="ECO:0000313" key="2">
    <source>
        <dbReference type="Proteomes" id="UP001064390"/>
    </source>
</evidence>
<keyword evidence="2" id="KW-1185">Reference proteome</keyword>
<proteinExistence type="predicted"/>
<evidence type="ECO:0000313" key="1">
    <source>
        <dbReference type="EMBL" id="UXI77146.1"/>
    </source>
</evidence>
<name>A0ABY6BPG5_9ACTN</name>
<protein>
    <submittedName>
        <fullName evidence="1">Uncharacterized protein</fullName>
    </submittedName>
</protein>